<accession>A0A550BZK4</accession>
<feature type="region of interest" description="Disordered" evidence="1">
    <location>
        <begin position="105"/>
        <end position="124"/>
    </location>
</feature>
<gene>
    <name evidence="2" type="ORF">BD626DRAFT_573968</name>
</gene>
<evidence type="ECO:0000313" key="3">
    <source>
        <dbReference type="Proteomes" id="UP000320762"/>
    </source>
</evidence>
<evidence type="ECO:0000313" key="2">
    <source>
        <dbReference type="EMBL" id="TRM57979.1"/>
    </source>
</evidence>
<keyword evidence="3" id="KW-1185">Reference proteome</keyword>
<dbReference type="EMBL" id="VDMD01000040">
    <property type="protein sequence ID" value="TRM57979.1"/>
    <property type="molecule type" value="Genomic_DNA"/>
</dbReference>
<sequence>MFTAEPPILSVADDSRNAYDPRAPEHHLNTTWEIVRMGTLLASRSPVLPLRENDSGYRLPLYTARIRRLGQVPSAQNHPLWRNERRAIGGSAVYVQYTHHFERTGPSVRATETESTAEWRRSRS</sequence>
<protein>
    <submittedName>
        <fullName evidence="2">Uncharacterized protein</fullName>
    </submittedName>
</protein>
<reference evidence="2 3" key="1">
    <citation type="journal article" date="2019" name="New Phytol.">
        <title>Comparative genomics reveals unique wood-decay strategies and fruiting body development in the Schizophyllaceae.</title>
        <authorList>
            <person name="Almasi E."/>
            <person name="Sahu N."/>
            <person name="Krizsan K."/>
            <person name="Balint B."/>
            <person name="Kovacs G.M."/>
            <person name="Kiss B."/>
            <person name="Cseklye J."/>
            <person name="Drula E."/>
            <person name="Henrissat B."/>
            <person name="Nagy I."/>
            <person name="Chovatia M."/>
            <person name="Adam C."/>
            <person name="LaButti K."/>
            <person name="Lipzen A."/>
            <person name="Riley R."/>
            <person name="Grigoriev I.V."/>
            <person name="Nagy L.G."/>
        </authorList>
    </citation>
    <scope>NUCLEOTIDE SEQUENCE [LARGE SCALE GENOMIC DNA]</scope>
    <source>
        <strain evidence="2 3">NL-1724</strain>
    </source>
</reference>
<organism evidence="2 3">
    <name type="scientific">Schizophyllum amplum</name>
    <dbReference type="NCBI Taxonomy" id="97359"/>
    <lineage>
        <taxon>Eukaryota</taxon>
        <taxon>Fungi</taxon>
        <taxon>Dikarya</taxon>
        <taxon>Basidiomycota</taxon>
        <taxon>Agaricomycotina</taxon>
        <taxon>Agaricomycetes</taxon>
        <taxon>Agaricomycetidae</taxon>
        <taxon>Agaricales</taxon>
        <taxon>Schizophyllaceae</taxon>
        <taxon>Schizophyllum</taxon>
    </lineage>
</organism>
<evidence type="ECO:0000256" key="1">
    <source>
        <dbReference type="SAM" id="MobiDB-lite"/>
    </source>
</evidence>
<dbReference type="AlphaFoldDB" id="A0A550BZK4"/>
<dbReference type="Proteomes" id="UP000320762">
    <property type="component" value="Unassembled WGS sequence"/>
</dbReference>
<comment type="caution">
    <text evidence="2">The sequence shown here is derived from an EMBL/GenBank/DDBJ whole genome shotgun (WGS) entry which is preliminary data.</text>
</comment>
<name>A0A550BZK4_9AGAR</name>
<proteinExistence type="predicted"/>